<reference evidence="13" key="2">
    <citation type="submission" date="2025-09" db="UniProtKB">
        <authorList>
            <consortium name="Ensembl"/>
        </authorList>
    </citation>
    <scope>IDENTIFICATION</scope>
</reference>
<evidence type="ECO:0000256" key="5">
    <source>
        <dbReference type="ARBA" id="ARBA00023065"/>
    </source>
</evidence>
<feature type="transmembrane region" description="Helical" evidence="9">
    <location>
        <begin position="854"/>
        <end position="874"/>
    </location>
</feature>
<evidence type="ECO:0000259" key="12">
    <source>
        <dbReference type="Pfam" id="PF25508"/>
    </source>
</evidence>
<evidence type="ECO:0000256" key="7">
    <source>
        <dbReference type="ARBA" id="ARBA00023303"/>
    </source>
</evidence>
<dbReference type="GO" id="GO:0005509">
    <property type="term" value="F:calcium ion binding"/>
    <property type="evidence" value="ECO:0007669"/>
    <property type="project" value="InterPro"/>
</dbReference>
<comment type="subcellular location">
    <subcellularLocation>
        <location evidence="1">Membrane</location>
        <topology evidence="1">Multi-pass membrane protein</topology>
    </subcellularLocation>
</comment>
<dbReference type="Pfam" id="PF18139">
    <property type="entry name" value="LSDAT_euk"/>
    <property type="match status" value="1"/>
</dbReference>
<sequence length="1090" mass="126430">MTCCSNRKPESSRTHYSNVCPEIELPMDETGTAKFIQENFKKRECVTYTKDPEAREDMCKCGYSKAQHNEDTESNVNDKWIYKKHTVELPTDAYGKIQFEPFGRKGKYIRLSRDTAPETLYDVMTKYWKLNTPNLIISVTGGAKNFSLKPQIRKIFRRIIYIAQSKGAWIITGGIHYGLMKYIGQVVRDNTISRGSEENVIAIGIAAWGMISNRETLIRSNNDSEEDYIAHYFMDEKKKDPLYCLDNNHTHFILVDNGSQGHPTIEAELRSSLEKLISNLKVPDSCYGGKIPIICLAQGGGKETLKAINTAIKNKIPCVVIEGSGQVADVIASLMEAENTPLAPSAIKEKLLQNLPRTLSRITEEDMETWIQWVTEIIENPQFITIIKMEKAEDDVVSSAISLALYKAFSTNEQDKDNRNAQLKLLLEWDQLDLASEEIFTHDRRWESADLEDAMFDALVKDKPDFVKLLLENGLNLDKFLSSEILRELFTDHISTAVFRNLQLAKNSSNDSLVTQVWKLVVSHQRSQGTVRSRIEDYEIQDIFPIKKHPVQLLFIWAIIQNKRDLSGVLWEQIKGSTLAAIGATKLLKSLAKVSNDINTAEECTEIAKQYETRVVEFFSECYSNDDELAEMLLNYSCEVWGKNNCLEVAVEANDQHFIAQPGVQNFLSKQWYGNISTDEKTWKILLCVILFPLISCDFISFRKNIQDRKIHHLRKFYDFFTSPFVIFCWTVISYFGFLLLFAYVLLMNFRPTPTGLELLTYFWVFVFLCEEIRQMYIHGVKYFADLWNIMDILAILCFFAGIMFRLHSKNSIALYTGRVIFCLDYIVFAVRLIHIFTVSRNLGPKIIMLQRMLIDVFFFLFLFAVWIIAFGVARQGILRLNEHRWEWIFRSVVYEPYLAMFGESISDMDGTTYNFEDCTVTGNESKPLCVEIDSNFEPRFPEWITVPLVCSYMFFSNILLVNLLIAMLGYTVGSVHENNDQVWKFQRYFLVQEYCSRIPIPFPFVIFLYIYRLIRKILSYRKTEEPLECCSKRDDKRMLAWEAVMKENYLVKLASQSHSNTETEHRFKQLEMKLNQMKELMKDMTRKIK</sequence>
<keyword evidence="5" id="KW-0406">Ion transport</keyword>
<feature type="transmembrane region" description="Helical" evidence="9">
    <location>
        <begin position="995"/>
        <end position="1015"/>
    </location>
</feature>
<feature type="transmembrane region" description="Helical" evidence="9">
    <location>
        <begin position="953"/>
        <end position="974"/>
    </location>
</feature>
<keyword evidence="2" id="KW-0813">Transport</keyword>
<evidence type="ECO:0000256" key="6">
    <source>
        <dbReference type="ARBA" id="ARBA00023136"/>
    </source>
</evidence>
<dbReference type="PANTHER" id="PTHR13800:SF9">
    <property type="entry name" value="TRANSIENT RECEPTOR POTENTIAL CATION CHANNEL SUBFAMILY M MEMBER 8"/>
    <property type="match status" value="1"/>
</dbReference>
<accession>A0A8C5PWT9</accession>
<evidence type="ECO:0000256" key="3">
    <source>
        <dbReference type="ARBA" id="ARBA00022692"/>
    </source>
</evidence>
<dbReference type="Pfam" id="PF00520">
    <property type="entry name" value="Ion_trans"/>
    <property type="match status" value="1"/>
</dbReference>
<evidence type="ECO:0000313" key="13">
    <source>
        <dbReference type="Ensembl" id="ENSLLEP00000029075.1"/>
    </source>
</evidence>
<dbReference type="InterPro" id="IPR003915">
    <property type="entry name" value="PKD_2"/>
</dbReference>
<keyword evidence="8" id="KW-0175">Coiled coil</keyword>
<dbReference type="Ensembl" id="ENSLLET00000030204.1">
    <property type="protein sequence ID" value="ENSLLEP00000029075.1"/>
    <property type="gene ID" value="ENSLLEG00000017415.1"/>
</dbReference>
<feature type="transmembrane region" description="Helical" evidence="9">
    <location>
        <begin position="789"/>
        <end position="807"/>
    </location>
</feature>
<dbReference type="PRINTS" id="PR01433">
    <property type="entry name" value="POLYCYSTIN2"/>
</dbReference>
<organism evidence="13 14">
    <name type="scientific">Leptobrachium leishanense</name>
    <name type="common">Leishan spiny toad</name>
    <dbReference type="NCBI Taxonomy" id="445787"/>
    <lineage>
        <taxon>Eukaryota</taxon>
        <taxon>Metazoa</taxon>
        <taxon>Chordata</taxon>
        <taxon>Craniata</taxon>
        <taxon>Vertebrata</taxon>
        <taxon>Euteleostomi</taxon>
        <taxon>Amphibia</taxon>
        <taxon>Batrachia</taxon>
        <taxon>Anura</taxon>
        <taxon>Pelobatoidea</taxon>
        <taxon>Megophryidae</taxon>
        <taxon>Leptobrachium</taxon>
    </lineage>
</organism>
<keyword evidence="6 9" id="KW-0472">Membrane</keyword>
<protein>
    <submittedName>
        <fullName evidence="13">Transient receptor potential cation channel subfamily M member 8</fullName>
    </submittedName>
</protein>
<dbReference type="OrthoDB" id="310870at2759"/>
<proteinExistence type="predicted"/>
<keyword evidence="4 9" id="KW-1133">Transmembrane helix</keyword>
<dbReference type="GO" id="GO:0005886">
    <property type="term" value="C:plasma membrane"/>
    <property type="evidence" value="ECO:0007669"/>
    <property type="project" value="TreeGrafter"/>
</dbReference>
<gene>
    <name evidence="13" type="primary">TRPM8</name>
</gene>
<dbReference type="InterPro" id="IPR057366">
    <property type="entry name" value="TRPM-like"/>
</dbReference>
<name>A0A8C5PWT9_9ANUR</name>
<feature type="domain" description="Ion transport" evidence="10">
    <location>
        <begin position="733"/>
        <end position="978"/>
    </location>
</feature>
<dbReference type="InterPro" id="IPR041491">
    <property type="entry name" value="TRPM_SLOG"/>
</dbReference>
<evidence type="ECO:0000259" key="11">
    <source>
        <dbReference type="Pfam" id="PF18139"/>
    </source>
</evidence>
<evidence type="ECO:0000256" key="4">
    <source>
        <dbReference type="ARBA" id="ARBA00022989"/>
    </source>
</evidence>
<feature type="transmembrane region" description="Helical" evidence="9">
    <location>
        <begin position="723"/>
        <end position="747"/>
    </location>
</feature>
<reference evidence="13" key="1">
    <citation type="submission" date="2025-08" db="UniProtKB">
        <authorList>
            <consortium name="Ensembl"/>
        </authorList>
    </citation>
    <scope>IDENTIFICATION</scope>
</reference>
<keyword evidence="3 9" id="KW-0812">Transmembrane</keyword>
<dbReference type="GeneTree" id="ENSGT00940000160270"/>
<keyword evidence="7" id="KW-0407">Ion channel</keyword>
<evidence type="ECO:0000256" key="1">
    <source>
        <dbReference type="ARBA" id="ARBA00004141"/>
    </source>
</evidence>
<evidence type="ECO:0000256" key="2">
    <source>
        <dbReference type="ARBA" id="ARBA00022448"/>
    </source>
</evidence>
<evidence type="ECO:0000256" key="8">
    <source>
        <dbReference type="SAM" id="Coils"/>
    </source>
</evidence>
<dbReference type="Proteomes" id="UP000694569">
    <property type="component" value="Unplaced"/>
</dbReference>
<evidence type="ECO:0000313" key="14">
    <source>
        <dbReference type="Proteomes" id="UP000694569"/>
    </source>
</evidence>
<feature type="domain" description="TRPM-like" evidence="12">
    <location>
        <begin position="438"/>
        <end position="512"/>
    </location>
</feature>
<dbReference type="InterPro" id="IPR050927">
    <property type="entry name" value="TRPM"/>
</dbReference>
<evidence type="ECO:0000259" key="10">
    <source>
        <dbReference type="Pfam" id="PF00520"/>
    </source>
</evidence>
<feature type="domain" description="TRPM-like" evidence="12">
    <location>
        <begin position="532"/>
        <end position="661"/>
    </location>
</feature>
<evidence type="ECO:0000256" key="9">
    <source>
        <dbReference type="SAM" id="Phobius"/>
    </source>
</evidence>
<dbReference type="Pfam" id="PF25508">
    <property type="entry name" value="TRPM2"/>
    <property type="match status" value="2"/>
</dbReference>
<keyword evidence="14" id="KW-1185">Reference proteome</keyword>
<feature type="transmembrane region" description="Helical" evidence="9">
    <location>
        <begin position="759"/>
        <end position="777"/>
    </location>
</feature>
<feature type="transmembrane region" description="Helical" evidence="9">
    <location>
        <begin position="813"/>
        <end position="834"/>
    </location>
</feature>
<feature type="domain" description="TRPM SLOG" evidence="11">
    <location>
        <begin position="107"/>
        <end position="372"/>
    </location>
</feature>
<feature type="coiled-coil region" evidence="8">
    <location>
        <begin position="1061"/>
        <end position="1088"/>
    </location>
</feature>
<dbReference type="InterPro" id="IPR005821">
    <property type="entry name" value="Ion_trans_dom"/>
</dbReference>
<dbReference type="GO" id="GO:0099604">
    <property type="term" value="F:ligand-gated calcium channel activity"/>
    <property type="evidence" value="ECO:0007669"/>
    <property type="project" value="TreeGrafter"/>
</dbReference>
<dbReference type="PANTHER" id="PTHR13800">
    <property type="entry name" value="TRANSIENT RECEPTOR POTENTIAL CATION CHANNEL, SUBFAMILY M, MEMBER 6"/>
    <property type="match status" value="1"/>
</dbReference>
<dbReference type="AlphaFoldDB" id="A0A8C5PWT9"/>